<evidence type="ECO:0000256" key="1">
    <source>
        <dbReference type="SAM" id="MobiDB-lite"/>
    </source>
</evidence>
<feature type="region of interest" description="Disordered" evidence="1">
    <location>
        <begin position="77"/>
        <end position="131"/>
    </location>
</feature>
<evidence type="ECO:0000313" key="3">
    <source>
        <dbReference type="Proteomes" id="UP000078240"/>
    </source>
</evidence>
<feature type="compositionally biased region" description="Pro residues" evidence="1">
    <location>
        <begin position="78"/>
        <end position="87"/>
    </location>
</feature>
<dbReference type="EMBL" id="LSBH01000005">
    <property type="protein sequence ID" value="OAQ78585.1"/>
    <property type="molecule type" value="Genomic_DNA"/>
</dbReference>
<gene>
    <name evidence="2" type="ORF">VFPBJ_06706</name>
</gene>
<reference evidence="2 3" key="1">
    <citation type="submission" date="2016-01" db="EMBL/GenBank/DDBJ databases">
        <title>Biosynthesis of antibiotic leucinostatins and their inhibition on Phytophthora in bio-control Purpureocillium lilacinum.</title>
        <authorList>
            <person name="Wang G."/>
            <person name="Liu Z."/>
            <person name="Lin R."/>
            <person name="Li E."/>
            <person name="Mao Z."/>
            <person name="Ling J."/>
            <person name="Yin W."/>
            <person name="Xie B."/>
        </authorList>
    </citation>
    <scope>NUCLEOTIDE SEQUENCE [LARGE SCALE GENOMIC DNA]</scope>
    <source>
        <strain evidence="2">PLBJ-1</strain>
    </source>
</reference>
<protein>
    <submittedName>
        <fullName evidence="2">Uncharacterized protein</fullName>
    </submittedName>
</protein>
<evidence type="ECO:0000313" key="2">
    <source>
        <dbReference type="EMBL" id="OAQ78585.1"/>
    </source>
</evidence>
<feature type="compositionally biased region" description="Basic and acidic residues" evidence="1">
    <location>
        <begin position="100"/>
        <end position="116"/>
    </location>
</feature>
<proteinExistence type="predicted"/>
<dbReference type="Proteomes" id="UP000078240">
    <property type="component" value="Unassembled WGS sequence"/>
</dbReference>
<dbReference type="AlphaFoldDB" id="A0A179GL20"/>
<organism evidence="2 3">
    <name type="scientific">Purpureocillium lilacinum</name>
    <name type="common">Paecilomyces lilacinus</name>
    <dbReference type="NCBI Taxonomy" id="33203"/>
    <lineage>
        <taxon>Eukaryota</taxon>
        <taxon>Fungi</taxon>
        <taxon>Dikarya</taxon>
        <taxon>Ascomycota</taxon>
        <taxon>Pezizomycotina</taxon>
        <taxon>Sordariomycetes</taxon>
        <taxon>Hypocreomycetidae</taxon>
        <taxon>Hypocreales</taxon>
        <taxon>Ophiocordycipitaceae</taxon>
        <taxon>Purpureocillium</taxon>
    </lineage>
</organism>
<accession>A0A179GL20</accession>
<comment type="caution">
    <text evidence="2">The sequence shown here is derived from an EMBL/GenBank/DDBJ whole genome shotgun (WGS) entry which is preliminary data.</text>
</comment>
<sequence>MPTQDGLESTVSFYNGAVEPQPLGEGAIKDLITSQPAQAIGRSSRSPCLPARTVRTQSYVSPHSTYTGYTAYLCPLPAHVPPSPQPQGPWGRWPRTQRAGSERQHERSTRPRDEHQPIQVTPSLVVPLPSR</sequence>
<name>A0A179GL20_PURLI</name>